<dbReference type="AlphaFoldDB" id="A0A2T0QFF2"/>
<dbReference type="EMBL" id="PVZC01000001">
    <property type="protein sequence ID" value="PRY02648.1"/>
    <property type="molecule type" value="Genomic_DNA"/>
</dbReference>
<gene>
    <name evidence="2" type="ORF">CLV72_1011251</name>
</gene>
<keyword evidence="1" id="KW-1133">Transmembrane helix</keyword>
<feature type="transmembrane region" description="Helical" evidence="1">
    <location>
        <begin position="316"/>
        <end position="336"/>
    </location>
</feature>
<dbReference type="OrthoDB" id="149032at2"/>
<feature type="transmembrane region" description="Helical" evidence="1">
    <location>
        <begin position="21"/>
        <end position="42"/>
    </location>
</feature>
<feature type="transmembrane region" description="Helical" evidence="1">
    <location>
        <begin position="109"/>
        <end position="132"/>
    </location>
</feature>
<comment type="caution">
    <text evidence="2">The sequence shown here is derived from an EMBL/GenBank/DDBJ whole genome shotgun (WGS) entry which is preliminary data.</text>
</comment>
<protein>
    <recommendedName>
        <fullName evidence="4">ABC-type transport system involved in multi-copper enzyme maturation permease subunit</fullName>
    </recommendedName>
</protein>
<feature type="transmembrane region" description="Helical" evidence="1">
    <location>
        <begin position="54"/>
        <end position="74"/>
    </location>
</feature>
<name>A0A2T0QFF2_9ACTN</name>
<proteinExistence type="predicted"/>
<feature type="transmembrane region" description="Helical" evidence="1">
    <location>
        <begin position="174"/>
        <end position="197"/>
    </location>
</feature>
<evidence type="ECO:0000313" key="2">
    <source>
        <dbReference type="EMBL" id="PRY02648.1"/>
    </source>
</evidence>
<reference evidence="2 3" key="1">
    <citation type="submission" date="2018-03" db="EMBL/GenBank/DDBJ databases">
        <title>Genomic Encyclopedia of Archaeal and Bacterial Type Strains, Phase II (KMG-II): from individual species to whole genera.</title>
        <authorList>
            <person name="Goeker M."/>
        </authorList>
    </citation>
    <scope>NUCLEOTIDE SEQUENCE [LARGE SCALE GENOMIC DNA]</scope>
    <source>
        <strain evidence="2 3">DSM 45601</strain>
    </source>
</reference>
<sequence>MTLSGIRTMARQEFRVRLRTGRWRTALMVWTSVIGLFSLLLWSALQWLGVTSSIGVTMFSTLMLFVLSLALLVMPATSAQSVNGDRERGTLASVQVTRLTAADIAIGKFAAAWGTGLVALALTTPFAGWAVLEGGVGWLRALAVLAVVALLIGVVCAVSLAASAVFPRTTTSALAAYLAVFALSFGTLIAFLLASALTAETVQRTYGERTVETRVPQTHRVWGWLAPNPYVILADAVPSAIPAGPAGYVLGFEAGRASQYAVVGPVIDPMEWIRNGVRGLRVPPADDYGAYGEYTPYGDAVAIDPRTGEAEDGGPVWPYGLAFNVALGAGALWITVRRLRTPMEEPPGGTRIA</sequence>
<evidence type="ECO:0000256" key="1">
    <source>
        <dbReference type="SAM" id="Phobius"/>
    </source>
</evidence>
<keyword evidence="3" id="KW-1185">Reference proteome</keyword>
<accession>A0A2T0QFF2</accession>
<dbReference type="PANTHER" id="PTHR43471">
    <property type="entry name" value="ABC TRANSPORTER PERMEASE"/>
    <property type="match status" value="1"/>
</dbReference>
<evidence type="ECO:0000313" key="3">
    <source>
        <dbReference type="Proteomes" id="UP000237846"/>
    </source>
</evidence>
<keyword evidence="1" id="KW-0472">Membrane</keyword>
<feature type="transmembrane region" description="Helical" evidence="1">
    <location>
        <begin position="138"/>
        <end position="162"/>
    </location>
</feature>
<dbReference type="Proteomes" id="UP000237846">
    <property type="component" value="Unassembled WGS sequence"/>
</dbReference>
<dbReference type="RefSeq" id="WP_106240581.1">
    <property type="nucleotide sequence ID" value="NZ_PVZC01000001.1"/>
</dbReference>
<keyword evidence="1" id="KW-0812">Transmembrane</keyword>
<evidence type="ECO:0008006" key="4">
    <source>
        <dbReference type="Google" id="ProtNLM"/>
    </source>
</evidence>
<organism evidence="2 3">
    <name type="scientific">Allonocardiopsis opalescens</name>
    <dbReference type="NCBI Taxonomy" id="1144618"/>
    <lineage>
        <taxon>Bacteria</taxon>
        <taxon>Bacillati</taxon>
        <taxon>Actinomycetota</taxon>
        <taxon>Actinomycetes</taxon>
        <taxon>Streptosporangiales</taxon>
        <taxon>Allonocardiopsis</taxon>
    </lineage>
</organism>